<dbReference type="PANTHER" id="PTHR43381:SF5">
    <property type="entry name" value="TR-TYPE G DOMAIN-CONTAINING PROTEIN"/>
    <property type="match status" value="1"/>
</dbReference>
<dbReference type="GO" id="GO:0003924">
    <property type="term" value="F:GTPase activity"/>
    <property type="evidence" value="ECO:0007669"/>
    <property type="project" value="UniProtKB-UniRule"/>
</dbReference>
<protein>
    <recommendedName>
        <fullName evidence="2 8">Translation initiation factor IF-2</fullName>
    </recommendedName>
</protein>
<feature type="domain" description="Tr-type G" evidence="10">
    <location>
        <begin position="135"/>
        <end position="304"/>
    </location>
</feature>
<dbReference type="PROSITE" id="PS51722">
    <property type="entry name" value="G_TR_2"/>
    <property type="match status" value="1"/>
</dbReference>
<dbReference type="InterPro" id="IPR044145">
    <property type="entry name" value="IF2_II"/>
</dbReference>
<dbReference type="Pfam" id="PF11987">
    <property type="entry name" value="IF-2"/>
    <property type="match status" value="1"/>
</dbReference>
<dbReference type="FunFam" id="3.40.50.300:FF:000019">
    <property type="entry name" value="Translation initiation factor IF-2"/>
    <property type="match status" value="1"/>
</dbReference>
<dbReference type="PANTHER" id="PTHR43381">
    <property type="entry name" value="TRANSLATION INITIATION FACTOR IF-2-RELATED"/>
    <property type="match status" value="1"/>
</dbReference>
<dbReference type="Pfam" id="PF00009">
    <property type="entry name" value="GTP_EFTU"/>
    <property type="match status" value="1"/>
</dbReference>
<dbReference type="InterPro" id="IPR005225">
    <property type="entry name" value="Small_GTP-bd"/>
</dbReference>
<dbReference type="AlphaFoldDB" id="A0A1V6CDP8"/>
<dbReference type="NCBIfam" id="TIGR00487">
    <property type="entry name" value="IF-2"/>
    <property type="match status" value="1"/>
</dbReference>
<dbReference type="PROSITE" id="PS01176">
    <property type="entry name" value="IF2"/>
    <property type="match status" value="1"/>
</dbReference>
<dbReference type="Pfam" id="PF04760">
    <property type="entry name" value="IF2_N"/>
    <property type="match status" value="2"/>
</dbReference>
<dbReference type="GO" id="GO:0005525">
    <property type="term" value="F:GTP binding"/>
    <property type="evidence" value="ECO:0007669"/>
    <property type="project" value="UniProtKB-KW"/>
</dbReference>
<dbReference type="InterPro" id="IPR000178">
    <property type="entry name" value="TF_IF2_bacterial-like"/>
</dbReference>
<dbReference type="Proteomes" id="UP000485562">
    <property type="component" value="Unassembled WGS sequence"/>
</dbReference>
<organism evidence="11">
    <name type="scientific">candidate division TA06 bacterium ADurb.Bin131</name>
    <dbReference type="NCBI Taxonomy" id="1852827"/>
    <lineage>
        <taxon>Bacteria</taxon>
        <taxon>Bacteria division TA06</taxon>
    </lineage>
</organism>
<dbReference type="HAMAP" id="MF_00100_B">
    <property type="entry name" value="IF_2_B"/>
    <property type="match status" value="1"/>
</dbReference>
<evidence type="ECO:0000256" key="5">
    <source>
        <dbReference type="ARBA" id="ARBA00022917"/>
    </source>
</evidence>
<dbReference type="FunFam" id="2.40.30.10:FF:000054">
    <property type="entry name" value="Translation initiation factor IF-2"/>
    <property type="match status" value="1"/>
</dbReference>
<dbReference type="CDD" id="cd03702">
    <property type="entry name" value="IF2_mtIF2_II"/>
    <property type="match status" value="1"/>
</dbReference>
<feature type="region of interest" description="G-domain" evidence="8">
    <location>
        <begin position="138"/>
        <end position="286"/>
    </location>
</feature>
<dbReference type="Gene3D" id="3.40.50.300">
    <property type="entry name" value="P-loop containing nucleotide triphosphate hydrolases"/>
    <property type="match status" value="1"/>
</dbReference>
<evidence type="ECO:0000256" key="7">
    <source>
        <dbReference type="ARBA" id="ARBA00025162"/>
    </source>
</evidence>
<dbReference type="CDD" id="cd01887">
    <property type="entry name" value="IF2_eIF5B"/>
    <property type="match status" value="1"/>
</dbReference>
<dbReference type="GO" id="GO:0003743">
    <property type="term" value="F:translation initiation factor activity"/>
    <property type="evidence" value="ECO:0007669"/>
    <property type="project" value="UniProtKB-UniRule"/>
</dbReference>
<sequence>MRVYQYAKQIKMSPKQVLDICEKAGIKGKTFVSGLNDEEISIIKEYIKKSKFSGRPIISDGTDTVGDLASKLSIPAGDILKQLSDLGITARLNDKIGVDNIKKICEVLGVPVEIKKTKESYFAGTAAETEEELVPRAPIVTVMGHVDHGKTTILDFIRKSNIAAREFGQVTQKIGAYRVNIKEGSIVFIDTPGHEVFTAMRARGATVTDIVVLVVAADEGVKQQTIEAINHCKAAGVPIIVAINKIDKPNANPDVVKKQLSNYGLVPEEWGGQTVFLNVSGVTGQNINELLEIILLMGEMMELRANPQRPGEGVVLEAYLHKQRGPVMHLLVQNGTVSVGDFFVCGNAWGKVRAMFDETGNRIDKAGPSTPVELLGASTAVSPGDKFMVVGSETDARKRVEEKVQQQKTVQDKLQKQITLEDLQKQIAQGALKELRIILKTDSVGSQEAIKAYIEKINAKARNSEKPGATINFIHFGLGAVNESDVLLAVCSNALIVGYSVGIDSKAEKLAKQQGVEIKIYRLVYDLLEDLKNTLEGMIKPPEVEVMIGQALVKQVFKMGKNQSVAGCIVVEGKVTRDAKVKIVRDGRFIFEGFLTSLKRFKNSVREVAVNTECGIGISDFDDFQPGDIIQVYQKVPEGTKV</sequence>
<gene>
    <name evidence="8 11" type="primary">infB</name>
    <name evidence="11" type="ORF">BWX89_00218</name>
</gene>
<dbReference type="InterPro" id="IPR036925">
    <property type="entry name" value="TIF_IF2_dom3_sf"/>
</dbReference>
<feature type="binding site" evidence="8">
    <location>
        <begin position="244"/>
        <end position="247"/>
    </location>
    <ligand>
        <name>GTP</name>
        <dbReference type="ChEBI" id="CHEBI:37565"/>
    </ligand>
</feature>
<keyword evidence="8" id="KW-0963">Cytoplasm</keyword>
<evidence type="ECO:0000256" key="1">
    <source>
        <dbReference type="ARBA" id="ARBA00007733"/>
    </source>
</evidence>
<dbReference type="FunFam" id="3.40.50.10050:FF:000001">
    <property type="entry name" value="Translation initiation factor IF-2"/>
    <property type="match status" value="1"/>
</dbReference>
<keyword evidence="3 8" id="KW-0396">Initiation factor</keyword>
<comment type="subcellular location">
    <subcellularLocation>
        <location evidence="8">Cytoplasm</location>
    </subcellularLocation>
</comment>
<dbReference type="SUPFAM" id="SSF52540">
    <property type="entry name" value="P-loop containing nucleoside triphosphate hydrolases"/>
    <property type="match status" value="1"/>
</dbReference>
<evidence type="ECO:0000313" key="11">
    <source>
        <dbReference type="EMBL" id="OQB74986.1"/>
    </source>
</evidence>
<reference evidence="11" key="1">
    <citation type="submission" date="2017-02" db="EMBL/GenBank/DDBJ databases">
        <title>Delving into the versatile metabolic prowess of the omnipresent phylum Bacteroidetes.</title>
        <authorList>
            <person name="Nobu M.K."/>
            <person name="Mei R."/>
            <person name="Narihiro T."/>
            <person name="Kuroda K."/>
            <person name="Liu W.-T."/>
        </authorList>
    </citation>
    <scope>NUCLEOTIDE SEQUENCE</scope>
    <source>
        <strain evidence="11">ADurb.Bin131</strain>
    </source>
</reference>
<dbReference type="InterPro" id="IPR006847">
    <property type="entry name" value="IF2_N"/>
</dbReference>
<dbReference type="Pfam" id="PF22042">
    <property type="entry name" value="EF-G_D2"/>
    <property type="match status" value="1"/>
</dbReference>
<keyword evidence="4 8" id="KW-0547">Nucleotide-binding</keyword>
<dbReference type="GO" id="GO:0005829">
    <property type="term" value="C:cytosol"/>
    <property type="evidence" value="ECO:0007669"/>
    <property type="project" value="TreeGrafter"/>
</dbReference>
<proteinExistence type="inferred from homology"/>
<evidence type="ECO:0000256" key="2">
    <source>
        <dbReference type="ARBA" id="ARBA00020675"/>
    </source>
</evidence>
<dbReference type="CDD" id="cd03692">
    <property type="entry name" value="mtIF2_IVc"/>
    <property type="match status" value="1"/>
</dbReference>
<dbReference type="Gene3D" id="2.40.30.10">
    <property type="entry name" value="Translation factors"/>
    <property type="match status" value="2"/>
</dbReference>
<keyword evidence="6 8" id="KW-0342">GTP-binding</keyword>
<dbReference type="Gene3D" id="1.10.10.2480">
    <property type="match status" value="1"/>
</dbReference>
<name>A0A1V6CDP8_UNCT6</name>
<dbReference type="InterPro" id="IPR015760">
    <property type="entry name" value="TIF_IF2"/>
</dbReference>
<feature type="binding site" evidence="8">
    <location>
        <begin position="190"/>
        <end position="194"/>
    </location>
    <ligand>
        <name>GTP</name>
        <dbReference type="ChEBI" id="CHEBI:37565"/>
    </ligand>
</feature>
<comment type="caution">
    <text evidence="11">The sequence shown here is derived from an EMBL/GenBank/DDBJ whole genome shotgun (WGS) entry which is preliminary data.</text>
</comment>
<dbReference type="EMBL" id="MWDQ01000025">
    <property type="protein sequence ID" value="OQB74986.1"/>
    <property type="molecule type" value="Genomic_DNA"/>
</dbReference>
<dbReference type="Gene3D" id="3.40.50.10050">
    <property type="entry name" value="Translation initiation factor IF- 2, domain 3"/>
    <property type="match status" value="1"/>
</dbReference>
<evidence type="ECO:0000259" key="10">
    <source>
        <dbReference type="PROSITE" id="PS51722"/>
    </source>
</evidence>
<keyword evidence="5 8" id="KW-0648">Protein biosynthesis</keyword>
<evidence type="ECO:0000256" key="9">
    <source>
        <dbReference type="RuleBase" id="RU000644"/>
    </source>
</evidence>
<dbReference type="NCBIfam" id="TIGR00231">
    <property type="entry name" value="small_GTP"/>
    <property type="match status" value="1"/>
</dbReference>
<dbReference type="SUPFAM" id="SSF52156">
    <property type="entry name" value="Initiation factor IF2/eIF5b, domain 3"/>
    <property type="match status" value="1"/>
</dbReference>
<dbReference type="FunFam" id="2.40.30.10:FF:000008">
    <property type="entry name" value="Translation initiation factor IF-2"/>
    <property type="match status" value="1"/>
</dbReference>
<evidence type="ECO:0000256" key="6">
    <source>
        <dbReference type="ARBA" id="ARBA00023134"/>
    </source>
</evidence>
<feature type="binding site" evidence="8">
    <location>
        <begin position="144"/>
        <end position="151"/>
    </location>
    <ligand>
        <name>GTP</name>
        <dbReference type="ChEBI" id="CHEBI:37565"/>
    </ligand>
</feature>
<dbReference type="InterPro" id="IPR053905">
    <property type="entry name" value="EF-G-like_DII"/>
</dbReference>
<dbReference type="InterPro" id="IPR000795">
    <property type="entry name" value="T_Tr_GTP-bd_dom"/>
</dbReference>
<dbReference type="InterPro" id="IPR027417">
    <property type="entry name" value="P-loop_NTPase"/>
</dbReference>
<comment type="function">
    <text evidence="7 8 9">One of the essential components for the initiation of protein synthesis. Protects formylmethionyl-tRNA from spontaneous hydrolysis and promotes its binding to the 30S ribosomal subunits. Also involved in the hydrolysis of GTP during the formation of the 70S ribosomal complex.</text>
</comment>
<comment type="similarity">
    <text evidence="1 8 9">Belongs to the TRAFAC class translation factor GTPase superfamily. Classic translation factor GTPase family. IF-2 subfamily.</text>
</comment>
<accession>A0A1V6CDP8</accession>
<dbReference type="InterPro" id="IPR009000">
    <property type="entry name" value="Transl_B-barrel_sf"/>
</dbReference>
<evidence type="ECO:0000256" key="4">
    <source>
        <dbReference type="ARBA" id="ARBA00022741"/>
    </source>
</evidence>
<dbReference type="SUPFAM" id="SSF50447">
    <property type="entry name" value="Translation proteins"/>
    <property type="match status" value="2"/>
</dbReference>
<evidence type="ECO:0000256" key="8">
    <source>
        <dbReference type="HAMAP-Rule" id="MF_00100"/>
    </source>
</evidence>
<dbReference type="InterPro" id="IPR023115">
    <property type="entry name" value="TIF_IF2_dom3"/>
</dbReference>
<evidence type="ECO:0000256" key="3">
    <source>
        <dbReference type="ARBA" id="ARBA00022540"/>
    </source>
</evidence>